<evidence type="ECO:0000313" key="12">
    <source>
        <dbReference type="EMBL" id="KAK7610315.1"/>
    </source>
</evidence>
<dbReference type="InterPro" id="IPR011583">
    <property type="entry name" value="Chitinase_II/V-like_cat"/>
</dbReference>
<dbReference type="PANTHER" id="PTHR11177">
    <property type="entry name" value="CHITINASE"/>
    <property type="match status" value="1"/>
</dbReference>
<dbReference type="Pfam" id="PF00704">
    <property type="entry name" value="Glyco_hydro_18"/>
    <property type="match status" value="1"/>
</dbReference>
<dbReference type="EC" id="3.2.1.14" evidence="3"/>
<dbReference type="Gene3D" id="3.20.20.80">
    <property type="entry name" value="Glycosidases"/>
    <property type="match status" value="1"/>
</dbReference>
<feature type="signal peptide" evidence="10">
    <location>
        <begin position="1"/>
        <end position="27"/>
    </location>
</feature>
<keyword evidence="6" id="KW-0119">Carbohydrate metabolism</keyword>
<evidence type="ECO:0000256" key="9">
    <source>
        <dbReference type="RuleBase" id="RU000489"/>
    </source>
</evidence>
<comment type="caution">
    <text evidence="12">The sequence shown here is derived from an EMBL/GenBank/DDBJ whole genome shotgun (WGS) entry which is preliminary data.</text>
</comment>
<dbReference type="PANTHER" id="PTHR11177:SF317">
    <property type="entry name" value="CHITINASE 12-RELATED"/>
    <property type="match status" value="1"/>
</dbReference>
<dbReference type="SMART" id="SM00636">
    <property type="entry name" value="Glyco_18"/>
    <property type="match status" value="1"/>
</dbReference>
<comment type="similarity">
    <text evidence="2">Belongs to the glycosyl hydrolase 18 family. Chitinase class V subfamily.</text>
</comment>
<keyword evidence="8" id="KW-0624">Polysaccharide degradation</keyword>
<evidence type="ECO:0000256" key="6">
    <source>
        <dbReference type="ARBA" id="ARBA00023277"/>
    </source>
</evidence>
<dbReference type="CDD" id="cd06548">
    <property type="entry name" value="GH18_chitinase"/>
    <property type="match status" value="1"/>
</dbReference>
<dbReference type="EMBL" id="JBBPBF010000018">
    <property type="protein sequence ID" value="KAK7610315.1"/>
    <property type="molecule type" value="Genomic_DNA"/>
</dbReference>
<keyword evidence="10" id="KW-0732">Signal</keyword>
<proteinExistence type="inferred from homology"/>
<evidence type="ECO:0000256" key="5">
    <source>
        <dbReference type="ARBA" id="ARBA00023024"/>
    </source>
</evidence>
<evidence type="ECO:0000256" key="3">
    <source>
        <dbReference type="ARBA" id="ARBA00012729"/>
    </source>
</evidence>
<gene>
    <name evidence="12" type="ORF">JOL62DRAFT_575811</name>
</gene>
<dbReference type="Gene3D" id="3.10.50.10">
    <property type="match status" value="1"/>
</dbReference>
<accession>A0ABR1N7R9</accession>
<dbReference type="GO" id="GO:0016787">
    <property type="term" value="F:hydrolase activity"/>
    <property type="evidence" value="ECO:0007669"/>
    <property type="project" value="UniProtKB-KW"/>
</dbReference>
<evidence type="ECO:0000256" key="4">
    <source>
        <dbReference type="ARBA" id="ARBA00022801"/>
    </source>
</evidence>
<evidence type="ECO:0000256" key="8">
    <source>
        <dbReference type="ARBA" id="ARBA00023326"/>
    </source>
</evidence>
<dbReference type="InterPro" id="IPR050314">
    <property type="entry name" value="Glycosyl_Hydrlase_18"/>
</dbReference>
<dbReference type="InterPro" id="IPR001223">
    <property type="entry name" value="Glyco_hydro18_cat"/>
</dbReference>
<sequence>MSPPSARRPLIALAALVLVLSIYLASANLSLSRQLQQVSFTLPLLRYSTPTQSQTAMGGGHGYRTVAYFVNWAIYGRNHQPQELPADKLTHALYAFANVRPDSGEVYMTDSWSDVEKHYPTDSWNDVGNNVYGCIKQLFLHKKRHRNFKVLLSIGGWTYSPNFAAPASTPAGRQRFAQSAVQLLKDLGLDGLDVDWEYPQTDEQARDLVLLLKETREELDRYADHVHRLQQQSAQPGQQYERPHFLLTIAAPCGPQNYQKLHLADMDRYLDFINLMAYDFAGSWDPVAGHQANLYPCHNNPNCTPFNGDQAVRWYVEHGVPSEKLIYGMPLYGRAFGSTDGLGHPSTPVGEGSWENGVFDYKALPLPGAVEHYDHDAIASYCHDASRHLIVSYDNKRAATDKINYIVGLRPHDNPAAPSGPRLGGAMWWESSADKQGEESLINHVSTTLGGYNQAKFEHRLNCLVYPESKYDNLRAGFPGE</sequence>
<evidence type="ECO:0000259" key="11">
    <source>
        <dbReference type="PROSITE" id="PS51910"/>
    </source>
</evidence>
<reference evidence="12 13" key="1">
    <citation type="submission" date="2024-04" db="EMBL/GenBank/DDBJ databases">
        <title>Phyllosticta paracitricarpa is synonymous to the EU quarantine fungus P. citricarpa based on phylogenomic analyses.</title>
        <authorList>
            <consortium name="Lawrence Berkeley National Laboratory"/>
            <person name="Van ingen-buijs V.A."/>
            <person name="Van westerhoven A.C."/>
            <person name="Haridas S."/>
            <person name="Skiadas P."/>
            <person name="Martin F."/>
            <person name="Groenewald J.Z."/>
            <person name="Crous P.W."/>
            <person name="Seidl M.F."/>
        </authorList>
    </citation>
    <scope>NUCLEOTIDE SEQUENCE [LARGE SCALE GENOMIC DNA]</scope>
    <source>
        <strain evidence="12 13">CBS 141358</strain>
    </source>
</reference>
<dbReference type="InterPro" id="IPR017853">
    <property type="entry name" value="GH"/>
</dbReference>
<evidence type="ECO:0000256" key="2">
    <source>
        <dbReference type="ARBA" id="ARBA00008682"/>
    </source>
</evidence>
<feature type="domain" description="GH18" evidence="11">
    <location>
        <begin position="63"/>
        <end position="452"/>
    </location>
</feature>
<dbReference type="InterPro" id="IPR001579">
    <property type="entry name" value="Glyco_hydro_18_chit_AS"/>
</dbReference>
<feature type="chain" id="PRO_5045915559" description="chitinase" evidence="10">
    <location>
        <begin position="28"/>
        <end position="481"/>
    </location>
</feature>
<keyword evidence="7 9" id="KW-0326">Glycosidase</keyword>
<organism evidence="12 13">
    <name type="scientific">Phyllosticta paracitricarpa</name>
    <dbReference type="NCBI Taxonomy" id="2016321"/>
    <lineage>
        <taxon>Eukaryota</taxon>
        <taxon>Fungi</taxon>
        <taxon>Dikarya</taxon>
        <taxon>Ascomycota</taxon>
        <taxon>Pezizomycotina</taxon>
        <taxon>Dothideomycetes</taxon>
        <taxon>Dothideomycetes incertae sedis</taxon>
        <taxon>Botryosphaeriales</taxon>
        <taxon>Phyllostictaceae</taxon>
        <taxon>Phyllosticta</taxon>
    </lineage>
</organism>
<dbReference type="SUPFAM" id="SSF51445">
    <property type="entry name" value="(Trans)glycosidases"/>
    <property type="match status" value="1"/>
</dbReference>
<name>A0ABR1N7R9_9PEZI</name>
<comment type="catalytic activity">
    <reaction evidence="1">
        <text>Random endo-hydrolysis of N-acetyl-beta-D-glucosaminide (1-&gt;4)-beta-linkages in chitin and chitodextrins.</text>
        <dbReference type="EC" id="3.2.1.14"/>
    </reaction>
</comment>
<dbReference type="PROSITE" id="PS01095">
    <property type="entry name" value="GH18_1"/>
    <property type="match status" value="1"/>
</dbReference>
<dbReference type="PROSITE" id="PS51910">
    <property type="entry name" value="GH18_2"/>
    <property type="match status" value="1"/>
</dbReference>
<dbReference type="SUPFAM" id="SSF54556">
    <property type="entry name" value="Chitinase insertion domain"/>
    <property type="match status" value="1"/>
</dbReference>
<protein>
    <recommendedName>
        <fullName evidence="3">chitinase</fullName>
        <ecNumber evidence="3">3.2.1.14</ecNumber>
    </recommendedName>
</protein>
<dbReference type="Proteomes" id="UP001367316">
    <property type="component" value="Unassembled WGS sequence"/>
</dbReference>
<keyword evidence="5" id="KW-0146">Chitin degradation</keyword>
<evidence type="ECO:0000313" key="13">
    <source>
        <dbReference type="Proteomes" id="UP001367316"/>
    </source>
</evidence>
<evidence type="ECO:0000256" key="1">
    <source>
        <dbReference type="ARBA" id="ARBA00000822"/>
    </source>
</evidence>
<evidence type="ECO:0000256" key="10">
    <source>
        <dbReference type="SAM" id="SignalP"/>
    </source>
</evidence>
<keyword evidence="4 9" id="KW-0378">Hydrolase</keyword>
<keyword evidence="13" id="KW-1185">Reference proteome</keyword>
<dbReference type="InterPro" id="IPR029070">
    <property type="entry name" value="Chitinase_insertion_sf"/>
</dbReference>
<evidence type="ECO:0000256" key="7">
    <source>
        <dbReference type="ARBA" id="ARBA00023295"/>
    </source>
</evidence>